<dbReference type="AlphaFoldDB" id="A0A175R8H9"/>
<dbReference type="InterPro" id="IPR052519">
    <property type="entry name" value="Euk-type_GlcNAc_Kinase"/>
</dbReference>
<evidence type="ECO:0000313" key="2">
    <source>
        <dbReference type="EMBL" id="KTQ94189.1"/>
    </source>
</evidence>
<protein>
    <recommendedName>
        <fullName evidence="1">ATPase BadF/BadG/BcrA/BcrD type domain-containing protein</fullName>
    </recommendedName>
</protein>
<accession>A0A175R8H9</accession>
<evidence type="ECO:0000313" key="3">
    <source>
        <dbReference type="Proteomes" id="UP000078272"/>
    </source>
</evidence>
<dbReference type="PATRIC" id="fig|401562.3.peg.2403"/>
<dbReference type="InterPro" id="IPR002731">
    <property type="entry name" value="ATPase_BadF"/>
</dbReference>
<dbReference type="InterPro" id="IPR043129">
    <property type="entry name" value="ATPase_NBD"/>
</dbReference>
<dbReference type="PANTHER" id="PTHR43190:SF3">
    <property type="entry name" value="N-ACETYL-D-GLUCOSAMINE KINASE"/>
    <property type="match status" value="1"/>
</dbReference>
<organism evidence="2 3">
    <name type="scientific">Aureimonas ureilytica</name>
    <dbReference type="NCBI Taxonomy" id="401562"/>
    <lineage>
        <taxon>Bacteria</taxon>
        <taxon>Pseudomonadati</taxon>
        <taxon>Pseudomonadota</taxon>
        <taxon>Alphaproteobacteria</taxon>
        <taxon>Hyphomicrobiales</taxon>
        <taxon>Aurantimonadaceae</taxon>
        <taxon>Aureimonas</taxon>
    </lineage>
</organism>
<proteinExistence type="predicted"/>
<name>A0A175R8H9_9HYPH</name>
<dbReference type="Proteomes" id="UP000078272">
    <property type="component" value="Unassembled WGS sequence"/>
</dbReference>
<gene>
    <name evidence="2" type="ORF">NS226_13940</name>
</gene>
<dbReference type="CDD" id="cd24082">
    <property type="entry name" value="ASKHA_NBD_GspK-like"/>
    <property type="match status" value="1"/>
</dbReference>
<feature type="domain" description="ATPase BadF/BadG/BcrA/BcrD type" evidence="1">
    <location>
        <begin position="6"/>
        <end position="254"/>
    </location>
</feature>
<sequence>MSILFLGIDAGGTACRARLIDESGALFGEGAAGPASARLGVEAVFDAMMSAAREAWRAADLGPFAFGRVRAAAGIAGFRREGVAEDFALRPHPFESLTLTDDGTIACLGAHGGADGGVVIAGTGSIAYALRGGETLRFGGYGFPASDEGSGARLGLSAIEAAFQALDGRLQPTPLTEALLDRFGARAPAMIHWCDGATPTDYAALAPLVTLHAERGDKVAQLLMESAGDALAALAATLEAAGCPRIALIGGLSTAIQPYLPQALARRLAEPMGDALDGALALAGLPLAGASA</sequence>
<evidence type="ECO:0000259" key="1">
    <source>
        <dbReference type="Pfam" id="PF01869"/>
    </source>
</evidence>
<dbReference type="RefSeq" id="WP_058635501.1">
    <property type="nucleotide sequence ID" value="NZ_LDPZ01000027.1"/>
</dbReference>
<comment type="caution">
    <text evidence="2">The sequence shown here is derived from an EMBL/GenBank/DDBJ whole genome shotgun (WGS) entry which is preliminary data.</text>
</comment>
<dbReference type="Gene3D" id="3.30.420.40">
    <property type="match status" value="2"/>
</dbReference>
<dbReference type="EMBL" id="LDPZ01000027">
    <property type="protein sequence ID" value="KTQ94189.1"/>
    <property type="molecule type" value="Genomic_DNA"/>
</dbReference>
<dbReference type="eggNOG" id="COG2971">
    <property type="taxonomic scope" value="Bacteria"/>
</dbReference>
<reference evidence="2 3" key="1">
    <citation type="journal article" date="2016" name="Front. Microbiol.">
        <title>Genomic Resource of Rice Seed Associated Bacteria.</title>
        <authorList>
            <person name="Midha S."/>
            <person name="Bansal K."/>
            <person name="Sharma S."/>
            <person name="Kumar N."/>
            <person name="Patil P.P."/>
            <person name="Chaudhry V."/>
            <person name="Patil P.B."/>
        </authorList>
    </citation>
    <scope>NUCLEOTIDE SEQUENCE [LARGE SCALE GENOMIC DNA]</scope>
    <source>
        <strain evidence="2 3">NS226</strain>
    </source>
</reference>
<dbReference type="OrthoDB" id="63487at2"/>
<dbReference type="SUPFAM" id="SSF53067">
    <property type="entry name" value="Actin-like ATPase domain"/>
    <property type="match status" value="2"/>
</dbReference>
<dbReference type="STRING" id="401562.NS365_06050"/>
<dbReference type="PANTHER" id="PTHR43190">
    <property type="entry name" value="N-ACETYL-D-GLUCOSAMINE KINASE"/>
    <property type="match status" value="1"/>
</dbReference>
<dbReference type="Pfam" id="PF01869">
    <property type="entry name" value="BcrAD_BadFG"/>
    <property type="match status" value="1"/>
</dbReference>